<dbReference type="PANTHER" id="PTHR30136:SF24">
    <property type="entry name" value="HTH-TYPE TRANSCRIPTIONAL REPRESSOR ALLR"/>
    <property type="match status" value="1"/>
</dbReference>
<evidence type="ECO:0000259" key="5">
    <source>
        <dbReference type="PROSITE" id="PS51077"/>
    </source>
</evidence>
<protein>
    <submittedName>
        <fullName evidence="7">DNA-binding IclR family transcriptional regulator</fullName>
    </submittedName>
</protein>
<feature type="domain" description="IclR-ED" evidence="6">
    <location>
        <begin position="82"/>
        <end position="235"/>
    </location>
</feature>
<evidence type="ECO:0000256" key="4">
    <source>
        <dbReference type="SAM" id="MobiDB-lite"/>
    </source>
</evidence>
<dbReference type="Pfam" id="PF09339">
    <property type="entry name" value="HTH_IclR"/>
    <property type="match status" value="1"/>
</dbReference>
<dbReference type="InterPro" id="IPR029016">
    <property type="entry name" value="GAF-like_dom_sf"/>
</dbReference>
<dbReference type="InterPro" id="IPR005471">
    <property type="entry name" value="Tscrpt_reg_IclR_N"/>
</dbReference>
<comment type="caution">
    <text evidence="7">The sequence shown here is derived from an EMBL/GenBank/DDBJ whole genome shotgun (WGS) entry which is preliminary data.</text>
</comment>
<keyword evidence="3" id="KW-0804">Transcription</keyword>
<dbReference type="SUPFAM" id="SSF46785">
    <property type="entry name" value="Winged helix' DNA-binding domain"/>
    <property type="match status" value="1"/>
</dbReference>
<dbReference type="CDD" id="cd00090">
    <property type="entry name" value="HTH_ARSR"/>
    <property type="match status" value="1"/>
</dbReference>
<dbReference type="PROSITE" id="PS51078">
    <property type="entry name" value="ICLR_ED"/>
    <property type="match status" value="1"/>
</dbReference>
<feature type="region of interest" description="Disordered" evidence="4">
    <location>
        <begin position="215"/>
        <end position="235"/>
    </location>
</feature>
<proteinExistence type="predicted"/>
<dbReference type="RefSeq" id="WP_268257235.1">
    <property type="nucleotide sequence ID" value="NZ_JBHWDP010000019.1"/>
</dbReference>
<dbReference type="SUPFAM" id="SSF55781">
    <property type="entry name" value="GAF domain-like"/>
    <property type="match status" value="1"/>
</dbReference>
<evidence type="ECO:0000256" key="2">
    <source>
        <dbReference type="ARBA" id="ARBA00023125"/>
    </source>
</evidence>
<feature type="region of interest" description="Disordered" evidence="4">
    <location>
        <begin position="1"/>
        <end position="25"/>
    </location>
</feature>
<dbReference type="InterPro" id="IPR036390">
    <property type="entry name" value="WH_DNA-bd_sf"/>
</dbReference>
<dbReference type="SMART" id="SM00346">
    <property type="entry name" value="HTH_ICLR"/>
    <property type="match status" value="1"/>
</dbReference>
<dbReference type="Gene3D" id="3.30.450.40">
    <property type="match status" value="2"/>
</dbReference>
<dbReference type="EMBL" id="VIWV01000001">
    <property type="protein sequence ID" value="TWF84610.1"/>
    <property type="molecule type" value="Genomic_DNA"/>
</dbReference>
<dbReference type="GO" id="GO:0003677">
    <property type="term" value="F:DNA binding"/>
    <property type="evidence" value="ECO:0007669"/>
    <property type="project" value="UniProtKB-KW"/>
</dbReference>
<reference evidence="7 8" key="1">
    <citation type="submission" date="2019-06" db="EMBL/GenBank/DDBJ databases">
        <title>Sequencing the genomes of 1000 actinobacteria strains.</title>
        <authorList>
            <person name="Klenk H.-P."/>
        </authorList>
    </citation>
    <scope>NUCLEOTIDE SEQUENCE [LARGE SCALE GENOMIC DNA]</scope>
    <source>
        <strain evidence="7 8">DSM 41695</strain>
    </source>
</reference>
<gene>
    <name evidence="7" type="ORF">FHX78_111545</name>
</gene>
<keyword evidence="2 7" id="KW-0238">DNA-binding</keyword>
<organism evidence="7 8">
    <name type="scientific">Streptomyces capillispiralis</name>
    <dbReference type="NCBI Taxonomy" id="68182"/>
    <lineage>
        <taxon>Bacteria</taxon>
        <taxon>Bacillati</taxon>
        <taxon>Actinomycetota</taxon>
        <taxon>Actinomycetes</taxon>
        <taxon>Kitasatosporales</taxon>
        <taxon>Streptomycetaceae</taxon>
        <taxon>Streptomyces</taxon>
    </lineage>
</organism>
<keyword evidence="1" id="KW-0805">Transcription regulation</keyword>
<dbReference type="GO" id="GO:0045892">
    <property type="term" value="P:negative regulation of DNA-templated transcription"/>
    <property type="evidence" value="ECO:0007669"/>
    <property type="project" value="TreeGrafter"/>
</dbReference>
<dbReference type="Proteomes" id="UP000316603">
    <property type="component" value="Unassembled WGS sequence"/>
</dbReference>
<evidence type="ECO:0000256" key="3">
    <source>
        <dbReference type="ARBA" id="ARBA00023163"/>
    </source>
</evidence>
<dbReference type="InterPro" id="IPR050707">
    <property type="entry name" value="HTH_MetabolicPath_Reg"/>
</dbReference>
<dbReference type="Gene3D" id="1.10.10.10">
    <property type="entry name" value="Winged helix-like DNA-binding domain superfamily/Winged helix DNA-binding domain"/>
    <property type="match status" value="1"/>
</dbReference>
<accession>A0A561TBW8</accession>
<dbReference type="PROSITE" id="PS51077">
    <property type="entry name" value="HTH_ICLR"/>
    <property type="match status" value="1"/>
</dbReference>
<dbReference type="AlphaFoldDB" id="A0A561TBW8"/>
<name>A0A561TBW8_9ACTN</name>
<dbReference type="GO" id="GO:0003700">
    <property type="term" value="F:DNA-binding transcription factor activity"/>
    <property type="evidence" value="ECO:0007669"/>
    <property type="project" value="TreeGrafter"/>
</dbReference>
<dbReference type="InterPro" id="IPR014757">
    <property type="entry name" value="Tscrpt_reg_IclR_C"/>
</dbReference>
<dbReference type="InterPro" id="IPR036388">
    <property type="entry name" value="WH-like_DNA-bd_sf"/>
</dbReference>
<evidence type="ECO:0000259" key="6">
    <source>
        <dbReference type="PROSITE" id="PS51078"/>
    </source>
</evidence>
<dbReference type="InterPro" id="IPR011991">
    <property type="entry name" value="ArsR-like_HTH"/>
</dbReference>
<feature type="domain" description="HTH iclR-type" evidence="5">
    <location>
        <begin position="21"/>
        <end position="81"/>
    </location>
</feature>
<evidence type="ECO:0000313" key="7">
    <source>
        <dbReference type="EMBL" id="TWF84610.1"/>
    </source>
</evidence>
<sequence>MIDFSSADRSAETPQAEEGPRSKLTRGLTLLHAFRPQDNEVQLSELARRTGLPKPTVHRLIKELVDQGFLERGRRGLRLGHTLFLLGSRAPQHQLLRRTALPCLQRLNEATGGSAYLSFADGPNVVHLDAVHSPSLQTMRRTDHSSVCASAARQALASPAPTGSANGRPYTTVPGARGLVAVSTPVLGGSGTPVAALTVVGVTTHLRPEIAARHAQGAAHTISRQLQEPWEQPPC</sequence>
<dbReference type="PANTHER" id="PTHR30136">
    <property type="entry name" value="HELIX-TURN-HELIX TRANSCRIPTIONAL REGULATOR, ICLR FAMILY"/>
    <property type="match status" value="1"/>
</dbReference>
<evidence type="ECO:0000256" key="1">
    <source>
        <dbReference type="ARBA" id="ARBA00023015"/>
    </source>
</evidence>
<evidence type="ECO:0000313" key="8">
    <source>
        <dbReference type="Proteomes" id="UP000316603"/>
    </source>
</evidence>
<keyword evidence="8" id="KW-1185">Reference proteome</keyword>